<evidence type="ECO:0000313" key="10">
    <source>
        <dbReference type="EMBL" id="CAE0431602.1"/>
    </source>
</evidence>
<evidence type="ECO:0000256" key="7">
    <source>
        <dbReference type="RuleBase" id="RU003671"/>
    </source>
</evidence>
<dbReference type="InterPro" id="IPR046938">
    <property type="entry name" value="DNA_clamp_sf"/>
</dbReference>
<reference evidence="10" key="1">
    <citation type="submission" date="2021-01" db="EMBL/GenBank/DDBJ databases">
        <authorList>
            <person name="Corre E."/>
            <person name="Pelletier E."/>
            <person name="Niang G."/>
            <person name="Scheremetjew M."/>
            <person name="Finn R."/>
            <person name="Kale V."/>
            <person name="Holt S."/>
            <person name="Cochrane G."/>
            <person name="Meng A."/>
            <person name="Brown T."/>
            <person name="Cohen L."/>
        </authorList>
    </citation>
    <scope>NUCLEOTIDE SEQUENCE</scope>
    <source>
        <strain evidence="10">GSBS06</strain>
    </source>
</reference>
<keyword evidence="5 6" id="KW-0539">Nucleus</keyword>
<proteinExistence type="inferred from homology"/>
<keyword evidence="4 7" id="KW-0238">DNA-binding</keyword>
<feature type="domain" description="Proliferating cell nuclear antigen PCNA N-terminal" evidence="8">
    <location>
        <begin position="1"/>
        <end position="123"/>
    </location>
</feature>
<dbReference type="GO" id="GO:0043626">
    <property type="term" value="C:PCNA complex"/>
    <property type="evidence" value="ECO:0007669"/>
    <property type="project" value="TreeGrafter"/>
</dbReference>
<protein>
    <recommendedName>
        <fullName evidence="6">DNA sliding clamp PCNA</fullName>
    </recommendedName>
</protein>
<dbReference type="GO" id="GO:0006272">
    <property type="term" value="P:leading strand elongation"/>
    <property type="evidence" value="ECO:0007669"/>
    <property type="project" value="TreeGrafter"/>
</dbReference>
<dbReference type="Pfam" id="PF00705">
    <property type="entry name" value="PCNA_N"/>
    <property type="match status" value="1"/>
</dbReference>
<dbReference type="GO" id="GO:0006298">
    <property type="term" value="P:mismatch repair"/>
    <property type="evidence" value="ECO:0007669"/>
    <property type="project" value="TreeGrafter"/>
</dbReference>
<dbReference type="Pfam" id="PF02747">
    <property type="entry name" value="PCNA_C"/>
    <property type="match status" value="1"/>
</dbReference>
<comment type="subcellular location">
    <subcellularLocation>
        <location evidence="1 6">Nucleus</location>
    </subcellularLocation>
</comment>
<dbReference type="PANTHER" id="PTHR11352:SF0">
    <property type="entry name" value="PROLIFERATING CELL NUCLEAR ANTIGEN"/>
    <property type="match status" value="1"/>
</dbReference>
<dbReference type="PRINTS" id="PR00339">
    <property type="entry name" value="PCNACYCLIN"/>
</dbReference>
<dbReference type="GO" id="GO:0019985">
    <property type="term" value="P:translesion synthesis"/>
    <property type="evidence" value="ECO:0007669"/>
    <property type="project" value="TreeGrafter"/>
</dbReference>
<accession>A0A7S3PAM2</accession>
<dbReference type="InterPro" id="IPR000730">
    <property type="entry name" value="Pr_cel_nuc_antig"/>
</dbReference>
<dbReference type="InterPro" id="IPR022659">
    <property type="entry name" value="Pr_cel_nuc_antig_CS"/>
</dbReference>
<evidence type="ECO:0000256" key="6">
    <source>
        <dbReference type="RuleBase" id="RU000641"/>
    </source>
</evidence>
<evidence type="ECO:0000256" key="1">
    <source>
        <dbReference type="ARBA" id="ARBA00004123"/>
    </source>
</evidence>
<dbReference type="InterPro" id="IPR022648">
    <property type="entry name" value="Pr_cel_nuc_antig_N"/>
</dbReference>
<dbReference type="GO" id="GO:0006275">
    <property type="term" value="P:regulation of DNA replication"/>
    <property type="evidence" value="ECO:0007669"/>
    <property type="project" value="InterPro"/>
</dbReference>
<dbReference type="EMBL" id="HBIN01002880">
    <property type="protein sequence ID" value="CAE0431602.1"/>
    <property type="molecule type" value="Transcribed_RNA"/>
</dbReference>
<evidence type="ECO:0000256" key="2">
    <source>
        <dbReference type="ARBA" id="ARBA00010462"/>
    </source>
</evidence>
<dbReference type="FunFam" id="3.10.150.10:FF:000006">
    <property type="entry name" value="Proliferating cell nuclear antigen"/>
    <property type="match status" value="1"/>
</dbReference>
<dbReference type="AlphaFoldDB" id="A0A7S3PAM2"/>
<dbReference type="PANTHER" id="PTHR11352">
    <property type="entry name" value="PROLIFERATING CELL NUCLEAR ANTIGEN"/>
    <property type="match status" value="1"/>
</dbReference>
<dbReference type="NCBIfam" id="TIGR00590">
    <property type="entry name" value="pcna"/>
    <property type="match status" value="1"/>
</dbReference>
<dbReference type="SUPFAM" id="SSF55979">
    <property type="entry name" value="DNA clamp"/>
    <property type="match status" value="2"/>
</dbReference>
<dbReference type="CDD" id="cd00577">
    <property type="entry name" value="PCNA"/>
    <property type="match status" value="1"/>
</dbReference>
<keyword evidence="3 7" id="KW-0235">DNA replication</keyword>
<dbReference type="GO" id="GO:0003677">
    <property type="term" value="F:DNA binding"/>
    <property type="evidence" value="ECO:0007669"/>
    <property type="project" value="UniProtKB-KW"/>
</dbReference>
<name>A0A7S3PAM2_9STRA</name>
<dbReference type="InterPro" id="IPR022649">
    <property type="entry name" value="Pr_cel_nuc_antig_C"/>
</dbReference>
<comment type="function">
    <text evidence="6">This protein is an auxiliary protein of DNA polymerase delta and is involved in the control of eukaryotic DNA replication by increasing the polymerase's processivity during elongation of the leading strand.</text>
</comment>
<evidence type="ECO:0000256" key="3">
    <source>
        <dbReference type="ARBA" id="ARBA00022705"/>
    </source>
</evidence>
<dbReference type="HAMAP" id="MF_00317">
    <property type="entry name" value="DNApol_clamp_arch"/>
    <property type="match status" value="1"/>
</dbReference>
<evidence type="ECO:0000259" key="8">
    <source>
        <dbReference type="Pfam" id="PF00705"/>
    </source>
</evidence>
<dbReference type="Gene3D" id="3.10.150.10">
    <property type="entry name" value="DNA Polymerase III, subunit A, domain 2"/>
    <property type="match status" value="2"/>
</dbReference>
<organism evidence="10">
    <name type="scientific">Aplanochytrium stocchinoi</name>
    <dbReference type="NCBI Taxonomy" id="215587"/>
    <lineage>
        <taxon>Eukaryota</taxon>
        <taxon>Sar</taxon>
        <taxon>Stramenopiles</taxon>
        <taxon>Bigyra</taxon>
        <taxon>Labyrinthulomycetes</taxon>
        <taxon>Thraustochytrida</taxon>
        <taxon>Thraustochytriidae</taxon>
        <taxon>Aplanochytrium</taxon>
    </lineage>
</organism>
<sequence>MLEARLTQAVLFKRVIDAMKDLVTDASFDFSDAGLSMQAMDSSHVSLCFMNLTAEGFERYRCDRNLSLGLSLANLGKILKCAGTEDTLTLKAIDEPDTLSLMFENKTQDKIMDFEMKLMDIDEENLGIPDQEYKCKITMDCNEFARIIRDLSALGDTCNIACTKDGVKFSVEGDVGNANITIKPTKTVDKEEGTSITMKEPVELTFALRYLKFFTQAAPLSSKVSLSMSEDIPLLTEFQLGDNAGSLKYYLAPKIDEEG</sequence>
<dbReference type="GO" id="GO:0030337">
    <property type="term" value="F:DNA polymerase processivity factor activity"/>
    <property type="evidence" value="ECO:0007669"/>
    <property type="project" value="InterPro"/>
</dbReference>
<comment type="similarity">
    <text evidence="2 7">Belongs to the PCNA family.</text>
</comment>
<dbReference type="PROSITE" id="PS00293">
    <property type="entry name" value="PCNA_2"/>
    <property type="match status" value="1"/>
</dbReference>
<evidence type="ECO:0000256" key="5">
    <source>
        <dbReference type="ARBA" id="ARBA00023242"/>
    </source>
</evidence>
<dbReference type="FunFam" id="3.10.150.10:FF:000008">
    <property type="entry name" value="Proliferating cell nuclear antigen"/>
    <property type="match status" value="1"/>
</dbReference>
<evidence type="ECO:0000259" key="9">
    <source>
        <dbReference type="Pfam" id="PF02747"/>
    </source>
</evidence>
<feature type="domain" description="Proliferating cell nuclear antigen PCNA C-terminal" evidence="9">
    <location>
        <begin position="127"/>
        <end position="254"/>
    </location>
</feature>
<evidence type="ECO:0000256" key="4">
    <source>
        <dbReference type="ARBA" id="ARBA00023125"/>
    </source>
</evidence>
<gene>
    <name evidence="10" type="ORF">ASTO00021_LOCUS1939</name>
</gene>